<feature type="region of interest" description="Disordered" evidence="1">
    <location>
        <begin position="1199"/>
        <end position="1224"/>
    </location>
</feature>
<feature type="region of interest" description="Disordered" evidence="1">
    <location>
        <begin position="1444"/>
        <end position="1501"/>
    </location>
</feature>
<dbReference type="HOGENOM" id="CLU_001744_1_0_1"/>
<dbReference type="RefSeq" id="XP_008083960.1">
    <property type="nucleotide sequence ID" value="XM_008085769.1"/>
</dbReference>
<dbReference type="EMBL" id="KE145367">
    <property type="protein sequence ID" value="EPE29851.1"/>
    <property type="molecule type" value="Genomic_DNA"/>
</dbReference>
<dbReference type="GO" id="GO:0016301">
    <property type="term" value="F:kinase activity"/>
    <property type="evidence" value="ECO:0007669"/>
    <property type="project" value="UniProtKB-KW"/>
</dbReference>
<feature type="compositionally biased region" description="Basic and acidic residues" evidence="1">
    <location>
        <begin position="1444"/>
        <end position="1456"/>
    </location>
</feature>
<dbReference type="PANTHER" id="PTHR47839:SF1">
    <property type="entry name" value="DOMAIN PROTEIN, PUTATIVE (AFU_ORTHOLOGUE AFUA_6G04830)-RELATED"/>
    <property type="match status" value="1"/>
</dbReference>
<keyword evidence="3" id="KW-0413">Isomerase</keyword>
<dbReference type="PANTHER" id="PTHR47839">
    <property type="entry name" value="DOMAIN PROTEIN, PUTATIVE (AFU_ORTHOLOGUE AFUA_6G04830)-RELATED"/>
    <property type="match status" value="1"/>
</dbReference>
<feature type="domain" description="Sacsin/Nov" evidence="2">
    <location>
        <begin position="27"/>
        <end position="149"/>
    </location>
</feature>
<dbReference type="KEGG" id="glz:GLAREA_01011"/>
<feature type="compositionally biased region" description="Acidic residues" evidence="1">
    <location>
        <begin position="1212"/>
        <end position="1224"/>
    </location>
</feature>
<dbReference type="InterPro" id="IPR058210">
    <property type="entry name" value="SACS/Nov_dom"/>
</dbReference>
<protein>
    <submittedName>
        <fullName evidence="3">ATPase of HSP90 chaperone/DNA topoisomerase II/histidine kinase</fullName>
    </submittedName>
</protein>
<sequence length="1778" mass="196125">MDFTKLKAAALKDGDDEEAVTVNTRALIDKVLARYSGEWTTLRELLQNAADAQATKVAIKFETLPSTSIPLLNTTNQSEVLKHALLHHTLRRLVVTNDGQAFGVNDWSRLKRIAEGNPDETKIGAFGVGFYSVFADCEEPFVSSGNEAMAFYWKGNSLFTKKLQLPAEQGNPNTSFVLEYRNTTTPMPNLLSIAQFLATSLTFVALQHIELWVDDWKIISLQKKSAPSVTVPLARDVETKTKEGLMKVTSLERESVQMDATFMNVVGWKPTVSSSVPKPGSYDNGYGSSADAPSLRSFFSRLTTSSSHTALKTKAMREEKALQDLVLEDLTALTTTYVFLRVTTAAVRTSVSSSFAAELERATKKQPPKTTKLAILTSSFDEEAASSKDNLVANSVDIFSSVLPGKKPGGRIFIGFPTHQTTGAGMHLSAPSVIPTVERESIDLNARWVVTWNREMLRVAGIMGRLAFSNEMSDLSVKIKRATEANGHGNKVTKDEIAKFLPEALHILRTFTFRESTPASQVSQLIEEAFWTAYKKPSIEIYSTRGVLPTTTVRLATEDLSGFVEGIPVVPEEIAKGDFVTKLRDFGLITEITIGDVKQELSAKALSREQLKQFISWAGKKASVGDIDGATIHSLLDVAVAMTGDADGQGDVIALGSIKNYLNVSKIPAEVPIPPTTIPFQFTIGCGTHELKALGWDALEIVPWLRFLIETDSHRPAAQSLASSVPFAAHVLQILSKAWDGLSPHSKETVTQLLQPITVVPTKLGMRKPSEAFFANVRLFDDLPTVASCPGVKEKFFAALGVRKTVDLTTIFNRLLAPSAENNDGKPTTGARHMELIKYLASVKDDIPADDMKRLRATPICPAEAGPAGRESTQGTARLYKISELYEPKEALRDLGLPVLQWPGPPGSYRPGSLEGRFLTALGIQSKPFVPELVDMMASDDLPRRSKAMTYFIANHHINGYGSFQLGTSTKQFLPLQGDEIRYVSPAECFTNERCSVLGFSILRKDLHIHANKFGVAVDPPFTECVNRLIAKPPQNKRDASTLFGYFASRLGEIGQNSVAKLGDARIVPINTRHQTSNGFINEKASEQTSVQHVTPQQCYIGSSSNYEEIFDFVDFGGDANSFLIRCGSKNEPTIFEIAALACREPARLLGIMKSPENYLGLLRKLADDLPTLKKDKPLFKQMKASKFLLGAIEIPNSKDDKKSKRSQVDGFTDDIADPGDEDAEDAPIRQYQLAVASSIVVVDDYISYRLFRANLMCAPFDERLEEFYLALGSSPLGNLVQEDLRLGSTTEKQDSGLKLRNHVLERSKLFLHEHDKHTIKHDSRWLDKNLSVRTVSSISLRRSLRGHTLSHTEKRSAASTNERGTGWILLVTAGTYDVYQISLAICKLLIDRPTQQDYLTFETFLKLNLYELRSRGYNVERILRAKAAEQRIAEQDRRKQLESEQQQIKEQEEQWKQQNQIVPVTPRGRENIRKSEASMPGAFGSDSPENSPELPPKQKSKGLFAGLSRRLGLDNSSSSSSSGEAQQQLQNFLGGGSASEPQHDSPPAYNEIDKGTVTKPKGGEKVTSPAAVQQNLMNAIQSSRAHDSSAVFSPPSTTNVKEQASYCDASPGQNITFLASASNSMRIFVSKTLTIPSTDFLTTNSSSLNTFANLLFDVADIYSLSRQAVHIFYDEEGGTIAFNRDGSIFCNFRFYAQLHARKTEGEGKVEAAAYWWIVMAHELAHNLVKAHSADHSYYTEMLVANYFPRMMTRSVTWVNAAGRVIEDASAEQTSLLD</sequence>
<keyword evidence="3" id="KW-0418">Kinase</keyword>
<dbReference type="NCBIfam" id="NF047352">
    <property type="entry name" value="P_loop_sacsin"/>
    <property type="match status" value="1"/>
</dbReference>
<organism evidence="3 4">
    <name type="scientific">Glarea lozoyensis (strain ATCC 20868 / MF5171)</name>
    <dbReference type="NCBI Taxonomy" id="1116229"/>
    <lineage>
        <taxon>Eukaryota</taxon>
        <taxon>Fungi</taxon>
        <taxon>Dikarya</taxon>
        <taxon>Ascomycota</taxon>
        <taxon>Pezizomycotina</taxon>
        <taxon>Leotiomycetes</taxon>
        <taxon>Helotiales</taxon>
        <taxon>Helotiaceae</taxon>
        <taxon>Glarea</taxon>
    </lineage>
</organism>
<feature type="compositionally biased region" description="Basic and acidic residues" evidence="1">
    <location>
        <begin position="1552"/>
        <end position="1565"/>
    </location>
</feature>
<dbReference type="Gene3D" id="3.30.565.10">
    <property type="entry name" value="Histidine kinase-like ATPase, C-terminal domain"/>
    <property type="match status" value="1"/>
</dbReference>
<proteinExistence type="predicted"/>
<dbReference type="Pfam" id="PF25794">
    <property type="entry name" value="SACS"/>
    <property type="match status" value="1"/>
</dbReference>
<evidence type="ECO:0000313" key="4">
    <source>
        <dbReference type="Proteomes" id="UP000016922"/>
    </source>
</evidence>
<dbReference type="InterPro" id="IPR036890">
    <property type="entry name" value="HATPase_C_sf"/>
</dbReference>
<dbReference type="InterPro" id="IPR022155">
    <property type="entry name" value="DUF3684"/>
</dbReference>
<evidence type="ECO:0000313" key="3">
    <source>
        <dbReference type="EMBL" id="EPE29851.1"/>
    </source>
</evidence>
<reference evidence="3 4" key="1">
    <citation type="journal article" date="2013" name="BMC Genomics">
        <title>Genomics-driven discovery of the pneumocandin biosynthetic gene cluster in the fungus Glarea lozoyensis.</title>
        <authorList>
            <person name="Chen L."/>
            <person name="Yue Q."/>
            <person name="Zhang X."/>
            <person name="Xiang M."/>
            <person name="Wang C."/>
            <person name="Li S."/>
            <person name="Che Y."/>
            <person name="Ortiz-Lopez F.J."/>
            <person name="Bills G.F."/>
            <person name="Liu X."/>
            <person name="An Z."/>
        </authorList>
    </citation>
    <scope>NUCLEOTIDE SEQUENCE [LARGE SCALE GENOMIC DNA]</scope>
    <source>
        <strain evidence="4">ATCC 20868 / MF5171</strain>
    </source>
</reference>
<dbReference type="GeneID" id="19460069"/>
<keyword evidence="3" id="KW-0808">Transferase</keyword>
<dbReference type="Pfam" id="PF12449">
    <property type="entry name" value="DUF3684"/>
    <property type="match status" value="1"/>
</dbReference>
<dbReference type="GO" id="GO:0016853">
    <property type="term" value="F:isomerase activity"/>
    <property type="evidence" value="ECO:0007669"/>
    <property type="project" value="UniProtKB-KW"/>
</dbReference>
<evidence type="ECO:0000259" key="2">
    <source>
        <dbReference type="Pfam" id="PF25794"/>
    </source>
</evidence>
<dbReference type="Proteomes" id="UP000016922">
    <property type="component" value="Unassembled WGS sequence"/>
</dbReference>
<evidence type="ECO:0000256" key="1">
    <source>
        <dbReference type="SAM" id="MobiDB-lite"/>
    </source>
</evidence>
<dbReference type="SUPFAM" id="SSF55874">
    <property type="entry name" value="ATPase domain of HSP90 chaperone/DNA topoisomerase II/histidine kinase"/>
    <property type="match status" value="1"/>
</dbReference>
<feature type="compositionally biased region" description="Basic and acidic residues" evidence="1">
    <location>
        <begin position="1468"/>
        <end position="1477"/>
    </location>
</feature>
<dbReference type="OrthoDB" id="10031156at2759"/>
<feature type="region of interest" description="Disordered" evidence="1">
    <location>
        <begin position="1534"/>
        <end position="1569"/>
    </location>
</feature>
<dbReference type="OMA" id="VYWWVIL"/>
<gene>
    <name evidence="3" type="ORF">GLAREA_01011</name>
</gene>
<dbReference type="eggNOG" id="ENOG502QPMA">
    <property type="taxonomic scope" value="Eukaryota"/>
</dbReference>
<keyword evidence="4" id="KW-1185">Reference proteome</keyword>
<accession>S3DCZ2</accession>
<name>S3DCZ2_GLAL2</name>